<protein>
    <submittedName>
        <fullName evidence="9">Junction-mediating and -regulatory protein</fullName>
    </submittedName>
</protein>
<reference evidence="9 10" key="1">
    <citation type="submission" date="2021-06" db="EMBL/GenBank/DDBJ databases">
        <title>Caerostris darwini draft genome.</title>
        <authorList>
            <person name="Kono N."/>
            <person name="Arakawa K."/>
        </authorList>
    </citation>
    <scope>NUCLEOTIDE SEQUENCE [LARGE SCALE GENOMIC DNA]</scope>
</reference>
<gene>
    <name evidence="9" type="primary">jmy</name>
    <name evidence="9" type="ORF">CDAR_122861</name>
</gene>
<feature type="compositionally biased region" description="Pro residues" evidence="6">
    <location>
        <begin position="579"/>
        <end position="601"/>
    </location>
</feature>
<dbReference type="Proteomes" id="UP001054837">
    <property type="component" value="Unassembled WGS sequence"/>
</dbReference>
<feature type="region of interest" description="Disordered" evidence="6">
    <location>
        <begin position="545"/>
        <end position="601"/>
    </location>
</feature>
<keyword evidence="4" id="KW-0175">Coiled coil</keyword>
<dbReference type="AlphaFoldDB" id="A0AAV4UZU9"/>
<dbReference type="EMBL" id="BPLQ01012142">
    <property type="protein sequence ID" value="GIY62895.1"/>
    <property type="molecule type" value="Genomic_DNA"/>
</dbReference>
<evidence type="ECO:0000256" key="5">
    <source>
        <dbReference type="ARBA" id="ARBA00023203"/>
    </source>
</evidence>
<dbReference type="GO" id="GO:0034314">
    <property type="term" value="P:Arp2/3 complex-mediated actin nucleation"/>
    <property type="evidence" value="ECO:0007669"/>
    <property type="project" value="TreeGrafter"/>
</dbReference>
<proteinExistence type="predicted"/>
<evidence type="ECO:0000313" key="10">
    <source>
        <dbReference type="Proteomes" id="UP001054837"/>
    </source>
</evidence>
<keyword evidence="3" id="KW-0963">Cytoplasm</keyword>
<dbReference type="GO" id="GO:0012505">
    <property type="term" value="C:endomembrane system"/>
    <property type="evidence" value="ECO:0007669"/>
    <property type="project" value="UniProtKB-SubCell"/>
</dbReference>
<dbReference type="GO" id="GO:0003779">
    <property type="term" value="F:actin binding"/>
    <property type="evidence" value="ECO:0007669"/>
    <property type="project" value="UniProtKB-KW"/>
</dbReference>
<comment type="caution">
    <text evidence="9">The sequence shown here is derived from an EMBL/GenBank/DDBJ whole genome shotgun (WGS) entry which is preliminary data.</text>
</comment>
<sequence>MVLAVRMSSPIEDLSDWVAVKADIFTKEQDSDHPRFICGWNEEASKLAITLHEGVRRASDQNNKNRVCLLSMKEIYHIHKQFCLIDASLNSEFPKEIKPNYIPSRKKFDYISNCIEHYLSIAVQKVGKKLILSLVFNEEDPLSCYEENLNELKIKSLNDYVEKAYKELEEVLSLRERAQSLLEVTTIYALEDQVCQNISDYLSELYNFHLQPFLELREMAHIHVKQAKDKLGEEIGPNIKREAQKELEEWTEQSLIATEAIQQLYQEFYRKTFNLTLGERDRMVNDKKRFGKVAFRLRALPRLLKLEVQVCQEDVKLQNAIKATREYQRDKIKNELTYLSYDYNAVQEIGRIEEEIATAQLNVFNAHLDVIEAEERLYKSQLALLNQEYYDTLETGVFFDAAENPEDMPEEFNDVPEQNPKISKLKQKLCNIYRKRAVIRNKKKNLISAIQTRKTKKAAEVEKNVKAAAYTRKRKETKGKELPTDKILDERRKTLKRLKEYKKKALLMESKTEADSDELAMTISTLDLGENHYDFRKRTSKTSDLKKVKENIKPTATKSSTITQPPPLPPAPESISISPTPPPSVPLPPQPPPAISIPPPPPPPISVPPLHLLLFQYHPHHLLLLFQCHPLHHHHLLRLLFLVFKIFKKPVTPEKEKKFCNPFSLNEILATRSKLKAISVDTEAKGRVETPMDLSSILKETMKNIRNMTEYSDLEDDSGSDFE</sequence>
<evidence type="ECO:0000313" key="9">
    <source>
        <dbReference type="EMBL" id="GIY62895.1"/>
    </source>
</evidence>
<dbReference type="GO" id="GO:0071933">
    <property type="term" value="F:Arp2/3 complex binding"/>
    <property type="evidence" value="ECO:0007669"/>
    <property type="project" value="TreeGrafter"/>
</dbReference>
<accession>A0AAV4UZU9</accession>
<feature type="domain" description="JMY/WHAMM middle" evidence="7">
    <location>
        <begin position="147"/>
        <end position="408"/>
    </location>
</feature>
<feature type="domain" description="JMY/WHAMM N-terminal" evidence="8">
    <location>
        <begin position="12"/>
        <end position="140"/>
    </location>
</feature>
<dbReference type="PANTHER" id="PTHR23330:SF10">
    <property type="entry name" value="WH2 DOMAIN-CONTAINING PROTEIN"/>
    <property type="match status" value="1"/>
</dbReference>
<evidence type="ECO:0000256" key="2">
    <source>
        <dbReference type="ARBA" id="ARBA00004496"/>
    </source>
</evidence>
<name>A0AAV4UZU9_9ARAC</name>
<dbReference type="Pfam" id="PF15920">
    <property type="entry name" value="WHAMM-JMY_N"/>
    <property type="match status" value="1"/>
</dbReference>
<evidence type="ECO:0000256" key="4">
    <source>
        <dbReference type="ARBA" id="ARBA00023054"/>
    </source>
</evidence>
<evidence type="ECO:0000259" key="7">
    <source>
        <dbReference type="Pfam" id="PF15871"/>
    </source>
</evidence>
<evidence type="ECO:0000256" key="6">
    <source>
        <dbReference type="SAM" id="MobiDB-lite"/>
    </source>
</evidence>
<dbReference type="Pfam" id="PF15871">
    <property type="entry name" value="JMY"/>
    <property type="match status" value="1"/>
</dbReference>
<evidence type="ECO:0000259" key="8">
    <source>
        <dbReference type="Pfam" id="PF15920"/>
    </source>
</evidence>
<evidence type="ECO:0000256" key="3">
    <source>
        <dbReference type="ARBA" id="ARBA00022490"/>
    </source>
</evidence>
<dbReference type="PANTHER" id="PTHR23330">
    <property type="entry name" value="P300 TRANSCRIPTIONAL COFACTOR JMY-RELATED"/>
    <property type="match status" value="1"/>
</dbReference>
<dbReference type="InterPro" id="IPR031808">
    <property type="entry name" value="JMY/WHAMM_N"/>
</dbReference>
<comment type="subcellular location">
    <subcellularLocation>
        <location evidence="2">Cytoplasm</location>
    </subcellularLocation>
    <subcellularLocation>
        <location evidence="1">Endomembrane system</location>
    </subcellularLocation>
</comment>
<keyword evidence="10" id="KW-1185">Reference proteome</keyword>
<keyword evidence="5" id="KW-0009">Actin-binding</keyword>
<dbReference type="InterPro" id="IPR031738">
    <property type="entry name" value="JMY/WHAMM"/>
</dbReference>
<evidence type="ECO:0000256" key="1">
    <source>
        <dbReference type="ARBA" id="ARBA00004308"/>
    </source>
</evidence>
<dbReference type="GO" id="GO:0005737">
    <property type="term" value="C:cytoplasm"/>
    <property type="evidence" value="ECO:0007669"/>
    <property type="project" value="UniProtKB-SubCell"/>
</dbReference>
<organism evidence="9 10">
    <name type="scientific">Caerostris darwini</name>
    <dbReference type="NCBI Taxonomy" id="1538125"/>
    <lineage>
        <taxon>Eukaryota</taxon>
        <taxon>Metazoa</taxon>
        <taxon>Ecdysozoa</taxon>
        <taxon>Arthropoda</taxon>
        <taxon>Chelicerata</taxon>
        <taxon>Arachnida</taxon>
        <taxon>Araneae</taxon>
        <taxon>Araneomorphae</taxon>
        <taxon>Entelegynae</taxon>
        <taxon>Araneoidea</taxon>
        <taxon>Araneidae</taxon>
        <taxon>Caerostris</taxon>
    </lineage>
</organism>